<dbReference type="AlphaFoldDB" id="A0AAD4H4E2"/>
<organism evidence="2 3">
    <name type="scientific">Linnemannia exigua</name>
    <dbReference type="NCBI Taxonomy" id="604196"/>
    <lineage>
        <taxon>Eukaryota</taxon>
        <taxon>Fungi</taxon>
        <taxon>Fungi incertae sedis</taxon>
        <taxon>Mucoromycota</taxon>
        <taxon>Mortierellomycotina</taxon>
        <taxon>Mortierellomycetes</taxon>
        <taxon>Mortierellales</taxon>
        <taxon>Mortierellaceae</taxon>
        <taxon>Linnemannia</taxon>
    </lineage>
</organism>
<dbReference type="SUPFAM" id="SSF101152">
    <property type="entry name" value="Mob1/phocein"/>
    <property type="match status" value="1"/>
</dbReference>
<name>A0AAD4H4E2_9FUNG</name>
<dbReference type="SMART" id="SM01388">
    <property type="entry name" value="Mob1_phocein"/>
    <property type="match status" value="1"/>
</dbReference>
<keyword evidence="1" id="KW-0479">Metal-binding</keyword>
<reference evidence="2" key="1">
    <citation type="journal article" date="2020" name="Fungal Divers.">
        <title>Resolving the Mortierellaceae phylogeny through synthesis of multi-gene phylogenetics and phylogenomics.</title>
        <authorList>
            <person name="Vandepol N."/>
            <person name="Liber J."/>
            <person name="Desiro A."/>
            <person name="Na H."/>
            <person name="Kennedy M."/>
            <person name="Barry K."/>
            <person name="Grigoriev I.V."/>
            <person name="Miller A.N."/>
            <person name="O'Donnell K."/>
            <person name="Stajich J.E."/>
            <person name="Bonito G."/>
        </authorList>
    </citation>
    <scope>NUCLEOTIDE SEQUENCE</scope>
    <source>
        <strain evidence="2">NRRL 28262</strain>
    </source>
</reference>
<evidence type="ECO:0000313" key="2">
    <source>
        <dbReference type="EMBL" id="KAG0271679.1"/>
    </source>
</evidence>
<feature type="binding site" evidence="1">
    <location>
        <position position="49"/>
    </location>
    <ligand>
        <name>Zn(2+)</name>
        <dbReference type="ChEBI" id="CHEBI:29105"/>
    </ligand>
</feature>
<feature type="binding site" evidence="1">
    <location>
        <position position="54"/>
    </location>
    <ligand>
        <name>Zn(2+)</name>
        <dbReference type="ChEBI" id="CHEBI:29105"/>
    </ligand>
</feature>
<dbReference type="PANTHER" id="PTHR22599">
    <property type="entry name" value="MPS ONE BINDER KINASE ACTIVATOR-LIKE MOB"/>
    <property type="match status" value="1"/>
</dbReference>
<keyword evidence="1" id="KW-0862">Zinc</keyword>
<comment type="caution">
    <text evidence="2">The sequence shown here is derived from an EMBL/GenBank/DDBJ whole genome shotgun (WGS) entry which is preliminary data.</text>
</comment>
<sequence>MRYYLTHTLDGASALLNNVKFFPSRICVPEGSVKNFQSIARRLYRIFAHAYFHHRDIFDAFEAETSLYDRFLKLSRSRKLITDKLIIIPNLNGDDDSVATAARQIMSRSRED</sequence>
<dbReference type="EMBL" id="JAAAIL010001088">
    <property type="protein sequence ID" value="KAG0271679.1"/>
    <property type="molecule type" value="Genomic_DNA"/>
</dbReference>
<dbReference type="Proteomes" id="UP001194580">
    <property type="component" value="Unassembled WGS sequence"/>
</dbReference>
<evidence type="ECO:0000313" key="3">
    <source>
        <dbReference type="Proteomes" id="UP001194580"/>
    </source>
</evidence>
<dbReference type="InterPro" id="IPR036703">
    <property type="entry name" value="MOB_kinase_act_sf"/>
</dbReference>
<evidence type="ECO:0000256" key="1">
    <source>
        <dbReference type="PIRSR" id="PIRSR605301-1"/>
    </source>
</evidence>
<keyword evidence="3" id="KW-1185">Reference proteome</keyword>
<dbReference type="Gene3D" id="1.20.140.30">
    <property type="entry name" value="MOB kinase activator"/>
    <property type="match status" value="1"/>
</dbReference>
<gene>
    <name evidence="2" type="ORF">BGZ95_000471</name>
</gene>
<dbReference type="InterPro" id="IPR005301">
    <property type="entry name" value="MOB_kinase_act_fam"/>
</dbReference>
<proteinExistence type="predicted"/>
<protein>
    <submittedName>
        <fullName evidence="2">Uncharacterized protein</fullName>
    </submittedName>
</protein>
<accession>A0AAD4H4E2</accession>
<dbReference type="Pfam" id="PF03637">
    <property type="entry name" value="Mob1_phocein"/>
    <property type="match status" value="1"/>
</dbReference>